<comment type="caution">
    <text evidence="2">The sequence shown here is derived from an EMBL/GenBank/DDBJ whole genome shotgun (WGS) entry which is preliminary data.</text>
</comment>
<accession>A0AAW1LG70</accession>
<organism evidence="2 3">
    <name type="scientific">Saponaria officinalis</name>
    <name type="common">Common soapwort</name>
    <name type="synonym">Lychnis saponaria</name>
    <dbReference type="NCBI Taxonomy" id="3572"/>
    <lineage>
        <taxon>Eukaryota</taxon>
        <taxon>Viridiplantae</taxon>
        <taxon>Streptophyta</taxon>
        <taxon>Embryophyta</taxon>
        <taxon>Tracheophyta</taxon>
        <taxon>Spermatophyta</taxon>
        <taxon>Magnoliopsida</taxon>
        <taxon>eudicotyledons</taxon>
        <taxon>Gunneridae</taxon>
        <taxon>Pentapetalae</taxon>
        <taxon>Caryophyllales</taxon>
        <taxon>Caryophyllaceae</taxon>
        <taxon>Caryophylleae</taxon>
        <taxon>Saponaria</taxon>
    </lineage>
</organism>
<sequence>MLPRVRKFDFGSEKRKKKKRIEELVRSQRGALDKFLIKESVNEVVNNFDDIGDDVPVEDKNDDNKIDKDGVDENIDNVRINKDISTDEDEIDCEVNKEKYNDIEDVSDIPNMIDIFDPRKWDSLDSHMIEILAIKGPRRDLSIEKGPKGIESRRFNIKWYTRTLPNGEKCDRDWLVYSKELDKIFCFCCKIFRKGNGVGQLANEGYSDWHHLSKRIKDHELGVEHITNMSTWYDLRERVQNKQTIDKLVDKAIEKEKAHWKKVLGRIISVVKFLATHNLAFRGSNAKLYQRSNGNILGLIEMLAEFDQIIQEHVNRINNDDIHFHYLGHNIQNELILLISSAIKSEIIKNVKQAKYFAVILDCTPDNSHQEQMSLILRYVDVVSSFVCIEECFLGFLDVNDTTEQGLFDVLLNELVSLDLDVENVRGQSYDNGANMKGKHQGVQKKLLDKNPRAFFTPCGSHSLNLTLCDMANSCGRAKDFFGVIQRIYTIFANSTKRWNILKDNVSGFTLKPLSSTRWESRVDSVKAIRFQIIEIREALLQVGETDNDSKIRSEAKSLAINELGDFEFLVALVIWYEILFRVNFVSKQLQSESMVLDVAIEDIEKLISFFENYRESGFLDAINTAKEIAIELNVDPLFPKRREIRRKRHFDENQVDSSEVVSQTSEDSFRVNYFLYIVDHAINSLKRRLDDVTLKSRCTNLQMALKSGEQCDIDENDLYMELKLLRDILPDEELGSMDILKFLKRKSYFPNTFIVYRIFLTTPVTVASAERSFSKLKILKSYMRSTMLQERLNRLALIAIEKDLLEKVDYRSLIDEFALRKARRTSLFK</sequence>
<name>A0AAW1LG70_SAPOF</name>
<dbReference type="InterPro" id="IPR008906">
    <property type="entry name" value="HATC_C_dom"/>
</dbReference>
<evidence type="ECO:0000313" key="3">
    <source>
        <dbReference type="Proteomes" id="UP001443914"/>
    </source>
</evidence>
<keyword evidence="3" id="KW-1185">Reference proteome</keyword>
<dbReference type="SMART" id="SM00597">
    <property type="entry name" value="ZnF_TTF"/>
    <property type="match status" value="1"/>
</dbReference>
<reference evidence="2" key="1">
    <citation type="submission" date="2024-03" db="EMBL/GenBank/DDBJ databases">
        <title>WGS assembly of Saponaria officinalis var. Norfolk2.</title>
        <authorList>
            <person name="Jenkins J."/>
            <person name="Shu S."/>
            <person name="Grimwood J."/>
            <person name="Barry K."/>
            <person name="Goodstein D."/>
            <person name="Schmutz J."/>
            <person name="Leebens-Mack J."/>
            <person name="Osbourn A."/>
        </authorList>
    </citation>
    <scope>NUCLEOTIDE SEQUENCE [LARGE SCALE GENOMIC DNA]</scope>
    <source>
        <strain evidence="2">JIC</strain>
    </source>
</reference>
<feature type="domain" description="TTF-type" evidence="1">
    <location>
        <begin position="151"/>
        <end position="247"/>
    </location>
</feature>
<proteinExistence type="predicted"/>
<dbReference type="Pfam" id="PF05699">
    <property type="entry name" value="Dimer_Tnp_hAT"/>
    <property type="match status" value="1"/>
</dbReference>
<dbReference type="InterPro" id="IPR025398">
    <property type="entry name" value="DUF4371"/>
</dbReference>
<dbReference type="Pfam" id="PF14291">
    <property type="entry name" value="DUF4371"/>
    <property type="match status" value="1"/>
</dbReference>
<dbReference type="InterPro" id="IPR006580">
    <property type="entry name" value="Znf_TTF"/>
</dbReference>
<dbReference type="Proteomes" id="UP001443914">
    <property type="component" value="Unassembled WGS sequence"/>
</dbReference>
<protein>
    <recommendedName>
        <fullName evidence="1">TTF-type domain-containing protein</fullName>
    </recommendedName>
</protein>
<dbReference type="GO" id="GO:0046983">
    <property type="term" value="F:protein dimerization activity"/>
    <property type="evidence" value="ECO:0007669"/>
    <property type="project" value="InterPro"/>
</dbReference>
<evidence type="ECO:0000313" key="2">
    <source>
        <dbReference type="EMBL" id="KAK9733035.1"/>
    </source>
</evidence>
<dbReference type="PANTHER" id="PTHR45749:SF35">
    <property type="entry name" value="AC-LIKE TRANSPOSASE-RELATED"/>
    <property type="match status" value="1"/>
</dbReference>
<dbReference type="EMBL" id="JBDFQZ010000004">
    <property type="protein sequence ID" value="KAK9733035.1"/>
    <property type="molecule type" value="Genomic_DNA"/>
</dbReference>
<dbReference type="SUPFAM" id="SSF53098">
    <property type="entry name" value="Ribonuclease H-like"/>
    <property type="match status" value="1"/>
</dbReference>
<evidence type="ECO:0000259" key="1">
    <source>
        <dbReference type="SMART" id="SM00597"/>
    </source>
</evidence>
<dbReference type="InterPro" id="IPR012337">
    <property type="entry name" value="RNaseH-like_sf"/>
</dbReference>
<dbReference type="AlphaFoldDB" id="A0AAW1LG70"/>
<gene>
    <name evidence="2" type="ORF">RND81_04G039700</name>
</gene>
<dbReference type="PANTHER" id="PTHR45749">
    <property type="match status" value="1"/>
</dbReference>